<keyword evidence="1 5" id="KW-0328">Glycosyltransferase</keyword>
<dbReference type="AlphaFoldDB" id="A0A2N4YTI0"/>
<gene>
    <name evidence="5" type="ORF">CWN47_28600</name>
</gene>
<dbReference type="GO" id="GO:0005829">
    <property type="term" value="C:cytosol"/>
    <property type="evidence" value="ECO:0007669"/>
    <property type="project" value="TreeGrafter"/>
</dbReference>
<evidence type="ECO:0000313" key="6">
    <source>
        <dbReference type="Proteomes" id="UP000234412"/>
    </source>
</evidence>
<evidence type="ECO:0000259" key="4">
    <source>
        <dbReference type="Pfam" id="PF00591"/>
    </source>
</evidence>
<dbReference type="EC" id="2.4.2.18" evidence="5"/>
<accession>A0A2N4YTI0</accession>
<dbReference type="PANTHER" id="PTHR43285:SF2">
    <property type="entry name" value="ANTHRANILATE PHOSPHORIBOSYLTRANSFERASE"/>
    <property type="match status" value="1"/>
</dbReference>
<dbReference type="InterPro" id="IPR035902">
    <property type="entry name" value="Nuc_phospho_transferase"/>
</dbReference>
<evidence type="ECO:0000313" key="5">
    <source>
        <dbReference type="EMBL" id="PLM90903.1"/>
    </source>
</evidence>
<dbReference type="InterPro" id="IPR000312">
    <property type="entry name" value="Glycosyl_Trfase_fam3"/>
</dbReference>
<organism evidence="5 6">
    <name type="scientific">Klebsiella variicola</name>
    <dbReference type="NCBI Taxonomy" id="244366"/>
    <lineage>
        <taxon>Bacteria</taxon>
        <taxon>Pseudomonadati</taxon>
        <taxon>Pseudomonadota</taxon>
        <taxon>Gammaproteobacteria</taxon>
        <taxon>Enterobacterales</taxon>
        <taxon>Enterobacteriaceae</taxon>
        <taxon>Klebsiella/Raoultella group</taxon>
        <taxon>Klebsiella</taxon>
        <taxon>Klebsiella pneumoniae complex</taxon>
    </lineage>
</organism>
<keyword evidence="5" id="KW-0315">Glutamine amidotransferase</keyword>
<comment type="caution">
    <text evidence="5">The sequence shown here is derived from an EMBL/GenBank/DDBJ whole genome shotgun (WGS) entry which is preliminary data.</text>
</comment>
<keyword evidence="3" id="KW-0057">Aromatic amino acid biosynthesis</keyword>
<keyword evidence="3" id="KW-0028">Amino-acid biosynthesis</keyword>
<dbReference type="EMBL" id="PIDP01001467">
    <property type="protein sequence ID" value="PLM90903.1"/>
    <property type="molecule type" value="Genomic_DNA"/>
</dbReference>
<keyword evidence="2 5" id="KW-0808">Transferase</keyword>
<dbReference type="Pfam" id="PF00591">
    <property type="entry name" value="Glycos_transf_3"/>
    <property type="match status" value="1"/>
</dbReference>
<dbReference type="GO" id="GO:0004049">
    <property type="term" value="F:anthranilate synthase activity"/>
    <property type="evidence" value="ECO:0007669"/>
    <property type="project" value="UniProtKB-EC"/>
</dbReference>
<dbReference type="GO" id="GO:0004048">
    <property type="term" value="F:anthranilate phosphoribosyltransferase activity"/>
    <property type="evidence" value="ECO:0007669"/>
    <property type="project" value="UniProtKB-EC"/>
</dbReference>
<keyword evidence="3" id="KW-0822">Tryptophan biosynthesis</keyword>
<name>A0A2N4YTI0_KLEVA</name>
<dbReference type="Gene3D" id="3.40.1030.10">
    <property type="entry name" value="Nucleoside phosphorylase/phosphoribosyltransferase catalytic domain"/>
    <property type="match status" value="1"/>
</dbReference>
<sequence>VVHSGGMDEVSLHAPTVVAELHNGEIKSYQLTADDFGLTPYHQAQLAGGTPEENRDILTRLLQGKGEAAHEAAVAANVAMLMRLHGHEDLKANAQQVLDVLHSGAAYDRVTALAARG</sequence>
<dbReference type="GO" id="GO:0000162">
    <property type="term" value="P:L-tryptophan biosynthetic process"/>
    <property type="evidence" value="ECO:0007669"/>
    <property type="project" value="UniProtKB-KW"/>
</dbReference>
<dbReference type="EC" id="4.1.3.27" evidence="5"/>
<protein>
    <submittedName>
        <fullName evidence="5">Bifunctional glutamine amidotransferase/anthranilate phosphoribosyltransferase</fullName>
        <ecNumber evidence="5">2.4.2.18</ecNumber>
        <ecNumber evidence="5">4.1.3.27</ecNumber>
    </submittedName>
</protein>
<dbReference type="Proteomes" id="UP000234412">
    <property type="component" value="Unassembled WGS sequence"/>
</dbReference>
<evidence type="ECO:0000256" key="1">
    <source>
        <dbReference type="ARBA" id="ARBA00022676"/>
    </source>
</evidence>
<feature type="domain" description="Glycosyl transferase family 3" evidence="4">
    <location>
        <begin position="1"/>
        <end position="107"/>
    </location>
</feature>
<evidence type="ECO:0000256" key="2">
    <source>
        <dbReference type="ARBA" id="ARBA00022679"/>
    </source>
</evidence>
<feature type="non-terminal residue" evidence="5">
    <location>
        <position position="1"/>
    </location>
</feature>
<reference evidence="5 6" key="1">
    <citation type="submission" date="2017-11" db="EMBL/GenBank/DDBJ databases">
        <authorList>
            <person name="Han C.G."/>
        </authorList>
    </citation>
    <scope>NUCLEOTIDE SEQUENCE [LARGE SCALE GENOMIC DNA]</scope>
    <source>
        <strain evidence="5 6">A8</strain>
    </source>
</reference>
<keyword evidence="5" id="KW-0456">Lyase</keyword>
<dbReference type="PANTHER" id="PTHR43285">
    <property type="entry name" value="ANTHRANILATE PHOSPHORIBOSYLTRANSFERASE"/>
    <property type="match status" value="1"/>
</dbReference>
<dbReference type="SUPFAM" id="SSF52418">
    <property type="entry name" value="Nucleoside phosphorylase/phosphoribosyltransferase catalytic domain"/>
    <property type="match status" value="1"/>
</dbReference>
<reference evidence="5 6" key="2">
    <citation type="submission" date="2018-01" db="EMBL/GenBank/DDBJ databases">
        <title>Genomic study of Klebsiella pneumoniae.</title>
        <authorList>
            <person name="Yang Y."/>
            <person name="Bicalho R."/>
        </authorList>
    </citation>
    <scope>NUCLEOTIDE SEQUENCE [LARGE SCALE GENOMIC DNA]</scope>
    <source>
        <strain evidence="5 6">A8</strain>
    </source>
</reference>
<proteinExistence type="predicted"/>
<dbReference type="InterPro" id="IPR005940">
    <property type="entry name" value="Anthranilate_Pribosyl_Tfrase"/>
</dbReference>
<evidence type="ECO:0000256" key="3">
    <source>
        <dbReference type="ARBA" id="ARBA00022822"/>
    </source>
</evidence>